<organism evidence="3 4">
    <name type="scientific">Croceibacterium xixiisoli</name>
    <dbReference type="NCBI Taxonomy" id="1476466"/>
    <lineage>
        <taxon>Bacteria</taxon>
        <taxon>Pseudomonadati</taxon>
        <taxon>Pseudomonadota</taxon>
        <taxon>Alphaproteobacteria</taxon>
        <taxon>Sphingomonadales</taxon>
        <taxon>Erythrobacteraceae</taxon>
        <taxon>Croceibacterium</taxon>
    </lineage>
</organism>
<name>A0A6I4TWA1_9SPHN</name>
<evidence type="ECO:0000313" key="3">
    <source>
        <dbReference type="EMBL" id="MXO98868.1"/>
    </source>
</evidence>
<dbReference type="OrthoDB" id="9785345at2"/>
<dbReference type="Pfam" id="PF07486">
    <property type="entry name" value="Hydrolase_2"/>
    <property type="match status" value="1"/>
</dbReference>
<feature type="region of interest" description="Disordered" evidence="1">
    <location>
        <begin position="371"/>
        <end position="423"/>
    </location>
</feature>
<comment type="caution">
    <text evidence="3">The sequence shown here is derived from an EMBL/GenBank/DDBJ whole genome shotgun (WGS) entry which is preliminary data.</text>
</comment>
<evidence type="ECO:0000256" key="1">
    <source>
        <dbReference type="SAM" id="MobiDB-lite"/>
    </source>
</evidence>
<dbReference type="Gene3D" id="1.10.10.2520">
    <property type="entry name" value="Cell wall hydrolase SleB, domain 1"/>
    <property type="match status" value="1"/>
</dbReference>
<reference evidence="3 4" key="1">
    <citation type="submission" date="2019-12" db="EMBL/GenBank/DDBJ databases">
        <title>Genomic-based taxomic classification of the family Erythrobacteraceae.</title>
        <authorList>
            <person name="Xu L."/>
        </authorList>
    </citation>
    <scope>NUCLEOTIDE SEQUENCE [LARGE SCALE GENOMIC DNA]</scope>
    <source>
        <strain evidence="3 4">S36</strain>
    </source>
</reference>
<proteinExistence type="predicted"/>
<keyword evidence="4" id="KW-1185">Reference proteome</keyword>
<evidence type="ECO:0000313" key="4">
    <source>
        <dbReference type="Proteomes" id="UP000469430"/>
    </source>
</evidence>
<evidence type="ECO:0000259" key="2">
    <source>
        <dbReference type="Pfam" id="PF07486"/>
    </source>
</evidence>
<protein>
    <submittedName>
        <fullName evidence="3">Cell wall hydrolase</fullName>
    </submittedName>
</protein>
<dbReference type="InterPro" id="IPR042047">
    <property type="entry name" value="SleB_dom1"/>
</dbReference>
<dbReference type="GO" id="GO:0016787">
    <property type="term" value="F:hydrolase activity"/>
    <property type="evidence" value="ECO:0007669"/>
    <property type="project" value="UniProtKB-KW"/>
</dbReference>
<feature type="domain" description="Cell wall hydrolase SleB" evidence="2">
    <location>
        <begin position="205"/>
        <end position="313"/>
    </location>
</feature>
<dbReference type="EMBL" id="WTYJ01000001">
    <property type="protein sequence ID" value="MXO98868.1"/>
    <property type="molecule type" value="Genomic_DNA"/>
</dbReference>
<dbReference type="InterPro" id="IPR011105">
    <property type="entry name" value="Cell_wall_hydrolase_SleB"/>
</dbReference>
<sequence>MILLTCWRYSSSIGTHSAAVAICDAPRPRTRYAQGAFLPKDRCLPDLPPLSEARPRDFRGRTTRGKRARGFSADQRRKHLGRRIAIATAVVTVPAFAAPDDWAMSASDQVAIANPMPFETPGESFPGSAFYYLADTPDLPVGNGAVNAPTAGQANDGHLALAAADARQLDAGPAARMMLATGSITDKLRAQQCLTQAIYYEAATESDAGQRAVAQVVLNRVAHPSYPNTVCGVVFQGSERQTGCQFSFTCDGAMARRPSPMWWDRAARIAREALAGSVYRPIGLATHYHTIQIHPYWADSLDHVGTIGAHRFYRWRGAAGRAAAFSNRYVGHEPIPAPHPRTVTASAAPDYDPLALARAYEEALQAAQKAAPTSAPNAVDPAPSYAPAVEARGGDDLFTGQNLPASGGVRDEYARSGQWIAQP</sequence>
<gene>
    <name evidence="3" type="ORF">GRI97_07700</name>
</gene>
<accession>A0A6I4TWA1</accession>
<dbReference type="AlphaFoldDB" id="A0A6I4TWA1"/>
<keyword evidence="3" id="KW-0378">Hydrolase</keyword>
<feature type="region of interest" description="Disordered" evidence="1">
    <location>
        <begin position="49"/>
        <end position="74"/>
    </location>
</feature>
<dbReference type="Proteomes" id="UP000469430">
    <property type="component" value="Unassembled WGS sequence"/>
</dbReference>